<dbReference type="NCBIfam" id="TIGR01934">
    <property type="entry name" value="MenG_MenH_UbiE"/>
    <property type="match status" value="1"/>
</dbReference>
<keyword evidence="2 4" id="KW-0808">Transferase</keyword>
<evidence type="ECO:0000313" key="6">
    <source>
        <dbReference type="Proteomes" id="UP000231019"/>
    </source>
</evidence>
<dbReference type="InterPro" id="IPR029063">
    <property type="entry name" value="SAM-dependent_MTases_sf"/>
</dbReference>
<dbReference type="InterPro" id="IPR004033">
    <property type="entry name" value="UbiE/COQ5_MeTrFase"/>
</dbReference>
<dbReference type="UniPathway" id="UPA00079">
    <property type="reaction ID" value="UER00169"/>
</dbReference>
<dbReference type="InterPro" id="IPR023576">
    <property type="entry name" value="UbiE/COQ5_MeTrFase_CS"/>
</dbReference>
<dbReference type="PROSITE" id="PS01183">
    <property type="entry name" value="UBIE_1"/>
    <property type="match status" value="1"/>
</dbReference>
<evidence type="ECO:0000256" key="2">
    <source>
        <dbReference type="ARBA" id="ARBA00022679"/>
    </source>
</evidence>
<comment type="pathway">
    <text evidence="4">Quinol/quinone metabolism; menaquinone biosynthesis; menaquinol from 1,4-dihydroxy-2-naphthoate: step 2/2.</text>
</comment>
<evidence type="ECO:0000256" key="1">
    <source>
        <dbReference type="ARBA" id="ARBA00022603"/>
    </source>
</evidence>
<comment type="function">
    <text evidence="4">Methyltransferase required for the conversion of demethylmenaquinol (DMKH2) to menaquinol (MKH2).</text>
</comment>
<name>A0A2M7FYE9_9BACT</name>
<proteinExistence type="inferred from homology"/>
<protein>
    <recommendedName>
        <fullName evidence="4">Demethylmenaquinone methyltransferase</fullName>
        <ecNumber evidence="4">2.1.1.163</ecNumber>
    </recommendedName>
</protein>
<feature type="binding site" evidence="4">
    <location>
        <position position="63"/>
    </location>
    <ligand>
        <name>S-adenosyl-L-methionine</name>
        <dbReference type="ChEBI" id="CHEBI:59789"/>
    </ligand>
</feature>
<dbReference type="PANTHER" id="PTHR43591:SF24">
    <property type="entry name" value="2-METHOXY-6-POLYPRENYL-1,4-BENZOQUINOL METHYLASE, MITOCHONDRIAL"/>
    <property type="match status" value="1"/>
</dbReference>
<reference evidence="5 6" key="1">
    <citation type="submission" date="2017-09" db="EMBL/GenBank/DDBJ databases">
        <title>Depth-based differentiation of microbial function through sediment-hosted aquifers and enrichment of novel symbionts in the deep terrestrial subsurface.</title>
        <authorList>
            <person name="Probst A.J."/>
            <person name="Ladd B."/>
            <person name="Jarett J.K."/>
            <person name="Geller-Mcgrath D.E."/>
            <person name="Sieber C.M."/>
            <person name="Emerson J.B."/>
            <person name="Anantharaman K."/>
            <person name="Thomas B.C."/>
            <person name="Malmstrom R."/>
            <person name="Stieglmeier M."/>
            <person name="Klingl A."/>
            <person name="Woyke T."/>
            <person name="Ryan C.M."/>
            <person name="Banfield J.F."/>
        </authorList>
    </citation>
    <scope>NUCLEOTIDE SEQUENCE [LARGE SCALE GENOMIC DNA]</scope>
    <source>
        <strain evidence="5">CG17_big_fil_post_rev_8_21_14_2_50_48_46</strain>
    </source>
</reference>
<comment type="similarity">
    <text evidence="4">Belongs to the class I-like SAM-binding methyltransferase superfamily. MenG/UbiE family.</text>
</comment>
<feature type="binding site" evidence="4">
    <location>
        <position position="84"/>
    </location>
    <ligand>
        <name>S-adenosyl-L-methionine</name>
        <dbReference type="ChEBI" id="CHEBI:59789"/>
    </ligand>
</feature>
<dbReference type="GO" id="GO:0009234">
    <property type="term" value="P:menaquinone biosynthetic process"/>
    <property type="evidence" value="ECO:0007669"/>
    <property type="project" value="UniProtKB-UniRule"/>
</dbReference>
<evidence type="ECO:0000256" key="3">
    <source>
        <dbReference type="ARBA" id="ARBA00022691"/>
    </source>
</evidence>
<dbReference type="EC" id="2.1.1.163" evidence="4"/>
<dbReference type="HAMAP" id="MF_01813">
    <property type="entry name" value="MenG_UbiE_methyltr"/>
    <property type="match status" value="1"/>
</dbReference>
<dbReference type="GO" id="GO:0032259">
    <property type="term" value="P:methylation"/>
    <property type="evidence" value="ECO:0007669"/>
    <property type="project" value="UniProtKB-KW"/>
</dbReference>
<sequence>MQTHSAPSPSRQNVWQMFDRIAHRYDFLNHTLSMGIDTLWRQKLAQQLPPRPDLKLLDLATGTADVLITLCQENKSISEALGLDLSEQMLSYGRQKLKQEGLENRAELRLGDACEIPVEAASYDAVTMSFGIRNVLDMDLCLREIYRSLKPGGRALILEFSLPESRLVRPGYLLYLRHLLPRIGAAVSGDDAAYRYLNQTIETFPCGQDFCDHMIAAGFQNVDFMPQTFGIATIYQGDKAF</sequence>
<dbReference type="NCBIfam" id="NF001244">
    <property type="entry name" value="PRK00216.1-5"/>
    <property type="match status" value="1"/>
</dbReference>
<evidence type="ECO:0000313" key="5">
    <source>
        <dbReference type="EMBL" id="PIW14331.1"/>
    </source>
</evidence>
<dbReference type="EMBL" id="PFFQ01000061">
    <property type="protein sequence ID" value="PIW14331.1"/>
    <property type="molecule type" value="Genomic_DNA"/>
</dbReference>
<evidence type="ECO:0000256" key="4">
    <source>
        <dbReference type="HAMAP-Rule" id="MF_01813"/>
    </source>
</evidence>
<dbReference type="SUPFAM" id="SSF53335">
    <property type="entry name" value="S-adenosyl-L-methionine-dependent methyltransferases"/>
    <property type="match status" value="1"/>
</dbReference>
<accession>A0A2M7FYE9</accession>
<keyword evidence="1 4" id="KW-0489">Methyltransferase</keyword>
<dbReference type="Proteomes" id="UP000231019">
    <property type="component" value="Unassembled WGS sequence"/>
</dbReference>
<dbReference type="Gene3D" id="3.40.50.150">
    <property type="entry name" value="Vaccinia Virus protein VP39"/>
    <property type="match status" value="1"/>
</dbReference>
<dbReference type="PROSITE" id="PS51608">
    <property type="entry name" value="SAM_MT_UBIE"/>
    <property type="match status" value="1"/>
</dbReference>
<keyword evidence="3 4" id="KW-0949">S-adenosyl-L-methionine</keyword>
<dbReference type="GO" id="GO:0043770">
    <property type="term" value="F:demethylmenaquinone methyltransferase activity"/>
    <property type="evidence" value="ECO:0007669"/>
    <property type="project" value="UniProtKB-UniRule"/>
</dbReference>
<dbReference type="AlphaFoldDB" id="A0A2M7FYE9"/>
<comment type="catalytic activity">
    <reaction evidence="4">
        <text>a 2-demethylmenaquinol + S-adenosyl-L-methionine = a menaquinol + S-adenosyl-L-homocysteine + H(+)</text>
        <dbReference type="Rhea" id="RHEA:42640"/>
        <dbReference type="Rhea" id="RHEA-COMP:9539"/>
        <dbReference type="Rhea" id="RHEA-COMP:9563"/>
        <dbReference type="ChEBI" id="CHEBI:15378"/>
        <dbReference type="ChEBI" id="CHEBI:18151"/>
        <dbReference type="ChEBI" id="CHEBI:55437"/>
        <dbReference type="ChEBI" id="CHEBI:57856"/>
        <dbReference type="ChEBI" id="CHEBI:59789"/>
        <dbReference type="EC" id="2.1.1.163"/>
    </reaction>
</comment>
<feature type="binding site" evidence="4">
    <location>
        <begin position="112"/>
        <end position="113"/>
    </location>
    <ligand>
        <name>S-adenosyl-L-methionine</name>
        <dbReference type="ChEBI" id="CHEBI:59789"/>
    </ligand>
</feature>
<dbReference type="Pfam" id="PF01209">
    <property type="entry name" value="Ubie_methyltran"/>
    <property type="match status" value="1"/>
</dbReference>
<dbReference type="PANTHER" id="PTHR43591">
    <property type="entry name" value="METHYLTRANSFERASE"/>
    <property type="match status" value="1"/>
</dbReference>
<dbReference type="CDD" id="cd02440">
    <property type="entry name" value="AdoMet_MTases"/>
    <property type="match status" value="1"/>
</dbReference>
<gene>
    <name evidence="4" type="primary">menG</name>
    <name evidence="5" type="ORF">COW36_22220</name>
</gene>
<organism evidence="5 6">
    <name type="scientific">bacterium (Candidatus Blackallbacteria) CG17_big_fil_post_rev_8_21_14_2_50_48_46</name>
    <dbReference type="NCBI Taxonomy" id="2014261"/>
    <lineage>
        <taxon>Bacteria</taxon>
        <taxon>Candidatus Blackallbacteria</taxon>
    </lineage>
</organism>
<keyword evidence="4" id="KW-0474">Menaquinone biosynthesis</keyword>
<feature type="binding site" evidence="4">
    <location>
        <position position="129"/>
    </location>
    <ligand>
        <name>S-adenosyl-L-methionine</name>
        <dbReference type="ChEBI" id="CHEBI:59789"/>
    </ligand>
</feature>
<comment type="caution">
    <text evidence="5">The sequence shown here is derived from an EMBL/GenBank/DDBJ whole genome shotgun (WGS) entry which is preliminary data.</text>
</comment>